<dbReference type="Gene3D" id="1.25.10.10">
    <property type="entry name" value="Leucine-rich Repeat Variant"/>
    <property type="match status" value="2"/>
</dbReference>
<protein>
    <submittedName>
        <fullName evidence="3">Uncharacterized protein</fullName>
    </submittedName>
</protein>
<feature type="compositionally biased region" description="Polar residues" evidence="2">
    <location>
        <begin position="418"/>
        <end position="427"/>
    </location>
</feature>
<dbReference type="GO" id="GO:0008104">
    <property type="term" value="P:intracellular protein localization"/>
    <property type="evidence" value="ECO:0007669"/>
    <property type="project" value="TreeGrafter"/>
</dbReference>
<evidence type="ECO:0000313" key="4">
    <source>
        <dbReference type="Proteomes" id="UP000245699"/>
    </source>
</evidence>
<proteinExistence type="predicted"/>
<evidence type="ECO:0000313" key="3">
    <source>
        <dbReference type="EMBL" id="PVU93398.1"/>
    </source>
</evidence>
<feature type="coiled-coil region" evidence="1">
    <location>
        <begin position="355"/>
        <end position="382"/>
    </location>
</feature>
<keyword evidence="1" id="KW-0175">Coiled coil</keyword>
<dbReference type="InterPro" id="IPR040108">
    <property type="entry name" value="Laa1/Sip1/HEATR5"/>
</dbReference>
<dbReference type="InterPro" id="IPR016024">
    <property type="entry name" value="ARM-type_fold"/>
</dbReference>
<keyword evidence="4" id="KW-1185">Reference proteome</keyword>
<feature type="region of interest" description="Disordered" evidence="2">
    <location>
        <begin position="3439"/>
        <end position="3481"/>
    </location>
</feature>
<name>A0A2T9YM37_9FUNG</name>
<evidence type="ECO:0000256" key="1">
    <source>
        <dbReference type="SAM" id="Coils"/>
    </source>
</evidence>
<dbReference type="GO" id="GO:0042147">
    <property type="term" value="P:retrograde transport, endosome to Golgi"/>
    <property type="evidence" value="ECO:0007669"/>
    <property type="project" value="TreeGrafter"/>
</dbReference>
<dbReference type="Proteomes" id="UP000245699">
    <property type="component" value="Unassembled WGS sequence"/>
</dbReference>
<dbReference type="GO" id="GO:0016020">
    <property type="term" value="C:membrane"/>
    <property type="evidence" value="ECO:0007669"/>
    <property type="project" value="TreeGrafter"/>
</dbReference>
<dbReference type="EMBL" id="MBFT01000323">
    <property type="protein sequence ID" value="PVU93398.1"/>
    <property type="molecule type" value="Genomic_DNA"/>
</dbReference>
<accession>A0A2T9YM37</accession>
<dbReference type="OrthoDB" id="192608at2759"/>
<comment type="caution">
    <text evidence="3">The sequence shown here is derived from an EMBL/GenBank/DDBJ whole genome shotgun (WGS) entry which is preliminary data.</text>
</comment>
<evidence type="ECO:0000256" key="2">
    <source>
        <dbReference type="SAM" id="MobiDB-lite"/>
    </source>
</evidence>
<dbReference type="InterPro" id="IPR011989">
    <property type="entry name" value="ARM-like"/>
</dbReference>
<dbReference type="GO" id="GO:0005794">
    <property type="term" value="C:Golgi apparatus"/>
    <property type="evidence" value="ECO:0007669"/>
    <property type="project" value="TreeGrafter"/>
</dbReference>
<feature type="compositionally biased region" description="Basic and acidic residues" evidence="2">
    <location>
        <begin position="1698"/>
        <end position="1714"/>
    </location>
</feature>
<gene>
    <name evidence="3" type="ORF">BB559_003294</name>
</gene>
<dbReference type="GO" id="GO:0005829">
    <property type="term" value="C:cytosol"/>
    <property type="evidence" value="ECO:0007669"/>
    <property type="project" value="GOC"/>
</dbReference>
<feature type="region of interest" description="Disordered" evidence="2">
    <location>
        <begin position="1689"/>
        <end position="1728"/>
    </location>
</feature>
<dbReference type="GO" id="GO:0030139">
    <property type="term" value="C:endocytic vesicle"/>
    <property type="evidence" value="ECO:0007669"/>
    <property type="project" value="TreeGrafter"/>
</dbReference>
<feature type="compositionally biased region" description="Polar residues" evidence="2">
    <location>
        <begin position="3450"/>
        <end position="3470"/>
    </location>
</feature>
<dbReference type="PANTHER" id="PTHR21663:SF0">
    <property type="entry name" value="HEAT REPEAT-CONTAINING PROTEIN 5B"/>
    <property type="match status" value="1"/>
</dbReference>
<dbReference type="SUPFAM" id="SSF48371">
    <property type="entry name" value="ARM repeat"/>
    <property type="match status" value="2"/>
</dbReference>
<sequence>MHTTTKSPLIFDYPAFENIKTHVDQEIYILQWLSSLESFLQKTIKTEIDPVKEELVITIIRILFSTSGVLDLIHEGAGKLNWLTSSFDHDKSFKTSFSYKPSRNIRDLAAKSLVRIFEIEDMRQLPNFLDFLQKCFSTKNKWFEKEYKCSALSCVGIISEALSGSAGFALLSYLNDFIKICMKTAKSSNEPVIVRTEAVVALGRIIIGGNKAIEENILNEILKTLQSLINQKCTLLSISSMKTLQILSEYTELFKSPNKANDVEKLISGTLMKMVSTRVLSVKKALSKLIVSLIISFLPTDLPTQWDLSRELYIQITEGRSKNFISNFSISKPQISSQIANQTTGNIIKSKSIDLNSVEANSKDFENNIESVKQKIHATSSEFTRISLGNDGIKDPRIKTQTTMDPISKTLRNDKTSPTRSTSIENQNQSGIHNIKADEIKYKLSGKNDWSLNRALKLLSSYFVKHTCTREERTTIFEIYSNLFEKLGSQYVEAHYPVLVNHILVDLLGSTQVKKPFPGNDYILLGAFKNKVNSIPDRITNQHPNIELRSISLAIREIASNLLRDIILNAITNQKTKSDCLKYIHKFWVRGLTCQLSQANGSGESDSVNLSTQDFYNEFTINGIATTWEGINWGNHDNLNSFIQMAGEVGLLVTLREWNSLVWDIGPEVVGLNLFVGSSYYKKTIHEDRSIKNNNQKSKTNISAINPSSKINTDQFKVYEVDSSYGTFLALLENKSESIRLSASTCLASYLSNVPEELGSFIKYLCSKIETHLWVTSNFSDSLDKKYFDELEDILEDKKKNSGNTSGLEMNAESYLVAGSLLQPKINLLRKILGYSQGLSVIIANALSKNTSYAPLKELDWIYQISLQLLHDVYKLKNTNILSIENQNYNQIQTDKSIKNENVDSETRDQDTATRILSSDPLNIKANIGLKSTDIVHIPVSASEAYDSDENKNTIKIIFSKDSASKENTKFRTSKAILGHLMALAHCNMKMNVGWTLLSSFMSIIPSIYSISWAKTQVEHEWSVLWKKALPQVGDSMEGNSPVSQPLLVGDTKNSQYYSSINCDIRFICSTMPWPDRSHLLQSRYFAISHISSFLKLEVALSTEARKPGSTIIITDKKLKDAAIRIRNALLFVDAMLEAPSPPLKGLDLGAIGGESRLSVDKSISSGKNSNVIPVTSTLETNFSAGGGLGWLEWSMVYCAGTTNWDMQLPLIELPNAKSLTSLHHDIRFHIISSSIALVTIGSHLRAFLAPLTIKLSLHMVASSNNQSEVYQEKQTLASNQIISRAISVYAKLQQGTTAAMLNDTFKRSKSSSPRTFLSGFKGGSWNYEAEVGETSLLRRTVEHGSSITSVGHDKRSKLLMSYGLDYGTDFNKHHFTSIDYSHWHLICPEPEGYKNKLPVVFEESKLSDPTSLNEYTRLVDVSIQFLGMIFNSLEENTQIQLLQELLNRMQRLPYNSHRQAAIMSNYLTVMYATIKVVLVHKNKSLRAPTDHSQTGQNETLYKSTLSNHVAAFMSDVACSALIIPSSTHRLFASEILGILSLASDKIAEYLTPLIDRLMHQAIRSRDRFSRAGTALALSSIYAHAGSIAASIHLQKVVVMLISLANDPDSLVHMWALRALSEAIISAGFMFERFGKETLQMIIKLFMSDTHSYPFVGECMNTDPIRQLPLFSTTDYVSRYDSQPYQMKISKSQNLPNEEAHKKSNFKNTDKEGGKTTPPPSNRSTPNKTVALGHNAAFYHPNSITHKFENSNVENILNLSGSAALSMGIESDWTKTCCEDDLDAFDARVSLGRVLNSFVTALGPTLKYSPEMLGQVLTLVSELLKTSQSMGFGKATSFGMLSVGNDIKVLSEITLAPNTKIFSLSQSVKFLKTLENSSLLKSPKPTSSTSPGQMFEINGKMIFVVPASTLLQSSHARSVMDLYGNTGILAEAIFLLQQQQMFFQDITANREDALLPKLYTPFYTDQVIELYMRPIIRSFNYSNGLYDGPILNGIRNLQITTVNTLETLVRLYGEKIIEDNELFVSNNSDSKTLEFDDKSPLSWIRSCFTSSSAMLPLLGWSWSDILFDSFALHNSVKNSGSSHTSSGVLINSLEQLCISIVDNTLRNEENEIRKVNTSINLIYGMQVDQSEVDDFLQSSAFSKYSKLKYEDIANESLVRLESINLINSLISIVTEKHQKKNPRLNRKGLDYGQWTYERTDDVRASDSEWLSIYEIGQSNSNSTAGLSGNVSSRYQNTSDVKDVFSSSSQILDSSDAELFNNQTRLFAINLIIRILKYISKINCSHKNEHKEPQNSTQKQKTHNVHILSNILSDLITSSYIAANSSAGHKSLFTLSGIHLMQLLIDNFVFSIDIAMMEKLDRYYDSKRKLDFSPSSVLELYEAQIKSTIMPIVNEIESLYIFEDKDVFSSKAMHQDDINYKNIILDSNIVGLKALPDEPIECVSKTLSLGFQCICDGVLTEKRTQKRILNVLWATLAHMRAMVQGKSLDTLIHQQAVIDMFIKTIHVWNDMINYLWKFYAPKSGISTKPTDNDLFSDLQIVLSDASYSLVETCLALLNDISSVLLYKSIEHNLSSKNDIYKMVKSSSGLGHNFSILFRSRLNFETSHINHLSELLLPNHKTLQAVCINIISKLIDLSSCTDSYHVYGFESKTPLNENLKIQRDVSKFILQLLKSDESVGINIDIKPNTQNSPSLMESNSLEHLQSLNNFLQKPNNPQNNTTQLSLPSKLSVELLLATLGSLYHVFPDYEKSTSFGQLRHVTLPTKPMFNWISSSEAQNTFNMRNSFENLGTNILETMEQDNVSDKKSFSRPLKLLLFLMKNFENLGLQYISFSSFMDIDGKGEGNISFASALFNDILKPAISHLTELKSEQETLWNDSMIHQLHIILEILNLLLINTDLSSSLFRISENNTLSDSVLQHSWLYSCICGKNDNPVDTISQEAVENDNILNIDRLDKSETDVIGIQRSQDNKHTTHLTLDALALIDSMMSVVSSLESSLREISIDPKKYPREITYSYSNCYINSIRLVMNILKSIFFFSKKSKNENISKDVDFLLRYLTNLIFRADKKTPNIFNLPYSSHAIPEKLLPSGFLFSTTELIETTDDYCKNLISTLVGEYFYYFGKLLYSKNVTTNQPSNNLGECRNIIKSFLSKLIVDATSFDSKDTQSCMPYLFRTYWFVQTVFNGDTKLSVGGGDCFSEYPIRINSEQYESMIDNELMELWVENLCKIVSKIDVENMCELDIICMESMHMFVAPKSEKNLLFDLSLNSKTCASIFMEKIMISIFGCFYSIINKASNAQPNNVKDEYVSKVLFAMEKLNLIVISVCSSPQIDSEKRKNLVSTSTILYLSLCSVLDNSEDNKFGLSFKLQKSSTSKKTKLINELKHGISSQILKIAYLFSIEFKLLAERILALPQLNEVDTSYRILGETKMKSILESVLLQSTGSDLKPSKRSDSINSVPISENKRSSTGFNFTPPSQPSAAVKNNPRKLTFTKDSLSAFK</sequence>
<dbReference type="GO" id="GO:0006897">
    <property type="term" value="P:endocytosis"/>
    <property type="evidence" value="ECO:0007669"/>
    <property type="project" value="TreeGrafter"/>
</dbReference>
<dbReference type="STRING" id="61424.A0A2T9YM37"/>
<reference evidence="3 4" key="1">
    <citation type="journal article" date="2018" name="MBio">
        <title>Comparative Genomics Reveals the Core Gene Toolbox for the Fungus-Insect Symbiosis.</title>
        <authorList>
            <person name="Wang Y."/>
            <person name="Stata M."/>
            <person name="Wang W."/>
            <person name="Stajich J.E."/>
            <person name="White M.M."/>
            <person name="Moncalvo J.M."/>
        </authorList>
    </citation>
    <scope>NUCLEOTIDE SEQUENCE [LARGE SCALE GENOMIC DNA]</scope>
    <source>
        <strain evidence="3 4">AUS-77-4</strain>
    </source>
</reference>
<dbReference type="PANTHER" id="PTHR21663">
    <property type="entry name" value="HYPOTHETICAL HEAT DOMAIN-CONTAINING"/>
    <property type="match status" value="1"/>
</dbReference>
<feature type="region of interest" description="Disordered" evidence="2">
    <location>
        <begin position="408"/>
        <end position="427"/>
    </location>
</feature>
<organism evidence="3 4">
    <name type="scientific">Furculomyces boomerangus</name>
    <dbReference type="NCBI Taxonomy" id="61424"/>
    <lineage>
        <taxon>Eukaryota</taxon>
        <taxon>Fungi</taxon>
        <taxon>Fungi incertae sedis</taxon>
        <taxon>Zoopagomycota</taxon>
        <taxon>Kickxellomycotina</taxon>
        <taxon>Harpellomycetes</taxon>
        <taxon>Harpellales</taxon>
        <taxon>Harpellaceae</taxon>
        <taxon>Furculomyces</taxon>
    </lineage>
</organism>